<evidence type="ECO:0000313" key="5">
    <source>
        <dbReference type="EMBL" id="AWH14700.1"/>
    </source>
</evidence>
<keyword evidence="1" id="KW-0639">Primosome</keyword>
<dbReference type="InterPro" id="IPR007694">
    <property type="entry name" value="DNA_helicase_DnaB-like_C"/>
</dbReference>
<dbReference type="PANTHER" id="PTHR12873:SF0">
    <property type="entry name" value="TWINKLE MTDNA HELICASE"/>
    <property type="match status" value="1"/>
</dbReference>
<dbReference type="EC" id="3.6.4.12" evidence="1"/>
<feature type="site" description="dTTP/dATP binding" evidence="1">
    <location>
        <position position="354"/>
    </location>
</feature>
<keyword evidence="1" id="KW-0378">Hydrolase</keyword>
<comment type="similarity">
    <text evidence="1">Belongs to the Teseptimavirus DNA helicase/primase family.</text>
</comment>
<dbReference type="GO" id="GO:0003697">
    <property type="term" value="F:single-stranded DNA binding"/>
    <property type="evidence" value="ECO:0007669"/>
    <property type="project" value="InterPro"/>
</dbReference>
<keyword evidence="1" id="KW-0479">Metal-binding</keyword>
<feature type="binding site" evidence="1">
    <location>
        <position position="38"/>
    </location>
    <ligand>
        <name>Zn(2+)</name>
        <dbReference type="ChEBI" id="CHEBI:29105"/>
    </ligand>
</feature>
<feature type="binding site" evidence="1">
    <location>
        <begin position="305"/>
        <end position="312"/>
    </location>
    <ligand>
        <name>ATP</name>
        <dbReference type="ChEBI" id="CHEBI:30616"/>
    </ligand>
</feature>
<feature type="binding site" evidence="1">
    <location>
        <position position="16"/>
    </location>
    <ligand>
        <name>Zn(2+)</name>
        <dbReference type="ChEBI" id="CHEBI:29105"/>
    </ligand>
</feature>
<keyword evidence="1" id="KW-0460">Magnesium</keyword>
<evidence type="ECO:0000259" key="4">
    <source>
        <dbReference type="PROSITE" id="PS51199"/>
    </source>
</evidence>
<dbReference type="Pfam" id="PF03796">
    <property type="entry name" value="DnaB_C"/>
    <property type="match status" value="1"/>
</dbReference>
<evidence type="ECO:0000313" key="6">
    <source>
        <dbReference type="Proteomes" id="UP000246230"/>
    </source>
</evidence>
<sequence>MSDQEEESILLHKGPCDHCGSSDARAVYSDGHSFCFACPPETSWGAGDGYVGSEKKATSSAEGTVEFASKQGRYSALNARGLQVEVCRQYGYWIGTFGGETKQVANYYDGSGNLVAQKIRDRHKDFFIAGKMPKDGLFGKQLWNGGSKIIVTEGEIDCLTVAQMQGGKYPVVSIPRGAEDAKKVCAANYAYFDQFKEIILMFDMDAPGRNASQEAAEVLPPGKVRIAVLPLKDPNECLLAGQSKAVLDQVWNAQKYVPDGVVSAKSLKARIKEKKVIASMPLVGPHELTRMTKAIREGEVILVTSGSGSGKSTFVRQNTYNLFHEAKIPVGVAMLEESVEETVQDIVGLHIGNRVRQNPDGTTEDEFDEAFDEIFDSNMLHLYDAFAESAEDRLLARLAYMVEVEGCKVIVLDHISIVVSAMDGENDERKMIDRLMTKLKTFAKTKSVAVFVICHLKNPDKGKPHEEGRPVTATDLRGSGGLRQLSDTIIAVERNQQGSNPNLIRFRLLKCRFTGETGIAGYMEYCKITGRLVAKPDGWTPKGTEDNDGESDWKGHEEEDF</sequence>
<dbReference type="HAMAP" id="MF_04154">
    <property type="entry name" value="Helic_Prim_T7"/>
    <property type="match status" value="1"/>
</dbReference>
<keyword evidence="1" id="KW-0808">Transferase</keyword>
<name>A0A2S1PDQ8_9CAUD</name>
<dbReference type="Gene3D" id="3.40.1360.10">
    <property type="match status" value="1"/>
</dbReference>
<comment type="function">
    <text evidence="1">ATP-dependent DNA helicase and primase essential for viral DNA replication and recombination. The helicase moves 5' -&gt; 3' on the lagging strand template, unwinding the DNA duplex ahead of the leading strand polymerase at the replication fork and generating ssDNA for both leading and lagging strand synthesis. ATP or dTTP hydrolysis propels each helicase domain to translocate sequentially along DNA. Mediates strand transfer when a joint molecule is available and participates in recombinational DNA repair through its role in strand exchange. Primase activity synthesizes short RNA primers at the sequence 5'-GTC-3' on the lagging strand that the polymerase elongates using dNTPs and providing the primase is still present.</text>
</comment>
<accession>A0A2S1PDQ8</accession>
<dbReference type="GO" id="GO:0003899">
    <property type="term" value="F:DNA-directed RNA polymerase activity"/>
    <property type="evidence" value="ECO:0007669"/>
    <property type="project" value="UniProtKB-UniRule"/>
</dbReference>
<dbReference type="InterPro" id="IPR013237">
    <property type="entry name" value="Phage_T7_Gp4_N"/>
</dbReference>
<feature type="binding site" evidence="1">
    <location>
        <position position="35"/>
    </location>
    <ligand>
        <name>Zn(2+)</name>
        <dbReference type="ChEBI" id="CHEBI:29105"/>
    </ligand>
</feature>
<dbReference type="InterPro" id="IPR006171">
    <property type="entry name" value="TOPRIM_dom"/>
</dbReference>
<dbReference type="GO" id="GO:0008270">
    <property type="term" value="F:zinc ion binding"/>
    <property type="evidence" value="ECO:0007669"/>
    <property type="project" value="UniProtKB-UniRule"/>
</dbReference>
<feature type="domain" description="Toprim" evidence="3">
    <location>
        <begin position="147"/>
        <end position="234"/>
    </location>
</feature>
<organism evidence="5 6">
    <name type="scientific">Pseudomonas phage 71PfluR64PP</name>
    <dbReference type="NCBI Taxonomy" id="2163977"/>
    <lineage>
        <taxon>Viruses</taxon>
        <taxon>Duplodnaviria</taxon>
        <taxon>Heunggongvirae</taxon>
        <taxon>Uroviricota</taxon>
        <taxon>Caudoviricetes</taxon>
        <taxon>Autographivirales</taxon>
        <taxon>Autotranscriptaviridae</taxon>
        <taxon>Studiervirinae</taxon>
        <taxon>Pfluvirus</taxon>
        <taxon>Pfluvirus pv22PfluR64PP</taxon>
        <taxon>Pifdecavirus pv22PfluR64PP</taxon>
    </lineage>
</organism>
<feature type="site" description="dTTP/dATP binding" evidence="1">
    <location>
        <position position="494"/>
    </location>
</feature>
<feature type="binding site" evidence="1">
    <location>
        <position position="19"/>
    </location>
    <ligand>
        <name>Zn(2+)</name>
        <dbReference type="ChEBI" id="CHEBI:29105"/>
    </ligand>
</feature>
<keyword evidence="1 5" id="KW-0347">Helicase</keyword>
<dbReference type="PANTHER" id="PTHR12873">
    <property type="entry name" value="T7-LIKE MITOCHONDRIAL DNA HELICASE"/>
    <property type="match status" value="1"/>
</dbReference>
<dbReference type="EMBL" id="MH179475">
    <property type="protein sequence ID" value="AWH14700.1"/>
    <property type="molecule type" value="Genomic_DNA"/>
</dbReference>
<dbReference type="GO" id="GO:0005524">
    <property type="term" value="F:ATP binding"/>
    <property type="evidence" value="ECO:0007669"/>
    <property type="project" value="UniProtKB-UniRule"/>
</dbReference>
<dbReference type="InterPro" id="IPR027417">
    <property type="entry name" value="P-loop_NTPase"/>
</dbReference>
<dbReference type="Gene3D" id="2.20.25.10">
    <property type="match status" value="1"/>
</dbReference>
<keyword evidence="1" id="KW-1194">Viral DNA replication</keyword>
<dbReference type="SUPFAM" id="SSF57783">
    <property type="entry name" value="Zinc beta-ribbon"/>
    <property type="match status" value="1"/>
</dbReference>
<dbReference type="InterPro" id="IPR027032">
    <property type="entry name" value="Twinkle-like"/>
</dbReference>
<comment type="subunit">
    <text evidence="1">Homohexamer. Assembles as a hexamer onto linear or circular ssDNA in the presence of ATP or dTTP. Interacts (via C-terminus) with the viral DNA polymerase that is bound to DNA; this interaction is essential to initiate leading-strand DNA synthesis. The priming complex consists of 2 DNA polymerases and 1 helicase-primase hexamer that assemble on the DNA template. Interacts with the single-stranded DNA-binding protein. Part of the replicase complex that includes the DNA polymerase, the primase/helicase and the single-stranded DNA binding protein.</text>
</comment>
<dbReference type="GO" id="GO:0039693">
    <property type="term" value="P:viral DNA genome replication"/>
    <property type="evidence" value="ECO:0007669"/>
    <property type="project" value="UniProtKB-UniRule"/>
</dbReference>
<keyword evidence="1" id="KW-0548">Nucleotidyltransferase</keyword>
<comment type="caution">
    <text evidence="1">Lacks conserved residue(s) required for the propagation of feature annotation.</text>
</comment>
<dbReference type="InterPro" id="IPR048774">
    <property type="entry name" value="Helic-prim_T7_N"/>
</dbReference>
<feature type="domain" description="SF4 helicase" evidence="4">
    <location>
        <begin position="274"/>
        <end position="538"/>
    </location>
</feature>
<keyword evidence="1" id="KW-0511">Multifunctional enzyme</keyword>
<keyword evidence="1" id="KW-0067">ATP-binding</keyword>
<dbReference type="SMART" id="SM00493">
    <property type="entry name" value="TOPRIM"/>
    <property type="match status" value="1"/>
</dbReference>
<proteinExistence type="inferred from homology"/>
<reference evidence="5 6" key="1">
    <citation type="submission" date="2018-04" db="EMBL/GenBank/DDBJ databases">
        <title>Complete genome sequences of new Aeromonas and Pseudomonas phages promising in phage therapy dedicated to aquaculture.</title>
        <authorList>
            <person name="Kolsut J."/>
            <person name="Wojcik E."/>
            <person name="Wojtasik A."/>
            <person name="Dastych J."/>
        </authorList>
    </citation>
    <scope>NUCLEOTIDE SEQUENCE [LARGE SCALE GENOMIC DNA]</scope>
</reference>
<dbReference type="PROSITE" id="PS50880">
    <property type="entry name" value="TOPRIM"/>
    <property type="match status" value="1"/>
</dbReference>
<evidence type="ECO:0000259" key="3">
    <source>
        <dbReference type="PROSITE" id="PS50880"/>
    </source>
</evidence>
<feature type="site" description="dTTP/dATP binding" evidence="1">
    <location>
        <position position="512"/>
    </location>
</feature>
<dbReference type="CDD" id="cd01029">
    <property type="entry name" value="TOPRIM_primases"/>
    <property type="match status" value="1"/>
</dbReference>
<comment type="domain">
    <text evidence="1">The N-terminus zinc finger domain is essential for delivering the primed DNA template to the DNA polymerase. The central core domain contains the primase activity. The C-terminus region is responsible for the helicase activity and binds 1 Mg(2+)-dTTP.</text>
</comment>
<dbReference type="Pfam" id="PF21268">
    <property type="entry name" value="Helic-prim_T7_N"/>
    <property type="match status" value="1"/>
</dbReference>
<comment type="catalytic activity">
    <reaction evidence="1">
        <text>ATP + H2O = ADP + phosphate + H(+)</text>
        <dbReference type="Rhea" id="RHEA:13065"/>
        <dbReference type="ChEBI" id="CHEBI:15377"/>
        <dbReference type="ChEBI" id="CHEBI:15378"/>
        <dbReference type="ChEBI" id="CHEBI:30616"/>
        <dbReference type="ChEBI" id="CHEBI:43474"/>
        <dbReference type="ChEBI" id="CHEBI:456216"/>
        <dbReference type="EC" id="3.6.4.12"/>
    </reaction>
</comment>
<dbReference type="Gene3D" id="2.20.25.180">
    <property type="match status" value="1"/>
</dbReference>
<feature type="site" description="dTTP/dATP binding" evidence="1">
    <location>
        <position position="525"/>
    </location>
</feature>
<feature type="zinc finger region" description="C4-like; zinc ribbon fold" evidence="1">
    <location>
        <begin position="16"/>
        <end position="38"/>
    </location>
</feature>
<keyword evidence="1" id="KW-0862">Zinc</keyword>
<dbReference type="InterPro" id="IPR034154">
    <property type="entry name" value="TOPRIM_DnaG/twinkle"/>
</dbReference>
<feature type="binding site" evidence="1">
    <location>
        <position position="233"/>
    </location>
    <ligand>
        <name>Mg(2+)</name>
        <dbReference type="ChEBI" id="CHEBI:18420"/>
        <label>2</label>
    </ligand>
</feature>
<feature type="region of interest" description="Disordered" evidence="2">
    <location>
        <begin position="536"/>
        <end position="561"/>
    </location>
</feature>
<dbReference type="EC" id="2.7.7.-" evidence="1"/>
<dbReference type="SUPFAM" id="SSF52540">
    <property type="entry name" value="P-loop containing nucleoside triphosphate hydrolases"/>
    <property type="match status" value="1"/>
</dbReference>
<feature type="compositionally biased region" description="Basic and acidic residues" evidence="2">
    <location>
        <begin position="551"/>
        <end position="561"/>
    </location>
</feature>
<dbReference type="InterPro" id="IPR046394">
    <property type="entry name" value="Helic_Prim_T7"/>
</dbReference>
<keyword evidence="1" id="KW-0235">DNA replication</keyword>
<dbReference type="CDD" id="cd19483">
    <property type="entry name" value="RecA-like_Gp4D_helicase"/>
    <property type="match status" value="1"/>
</dbReference>
<feature type="site" description="dTTP/dATP binding" evidence="1">
    <location>
        <position position="455"/>
    </location>
</feature>
<keyword evidence="1" id="KW-0863">Zinc-finger</keyword>
<comment type="cofactor">
    <cofactor evidence="1">
        <name>Mg(2+)</name>
        <dbReference type="ChEBI" id="CHEBI:18420"/>
    </cofactor>
    <text evidence="1">Binds 2 Mg(2+), one of which is catalytic.</text>
</comment>
<dbReference type="SMART" id="SM00778">
    <property type="entry name" value="Prim_Zn_Ribbon"/>
    <property type="match status" value="1"/>
</dbReference>
<evidence type="ECO:0000256" key="2">
    <source>
        <dbReference type="SAM" id="MobiDB-lite"/>
    </source>
</evidence>
<dbReference type="GO" id="GO:0043139">
    <property type="term" value="F:5'-3' DNA helicase activity"/>
    <property type="evidence" value="ECO:0007669"/>
    <property type="project" value="InterPro"/>
</dbReference>
<evidence type="ECO:0000256" key="1">
    <source>
        <dbReference type="HAMAP-Rule" id="MF_04154"/>
    </source>
</evidence>
<dbReference type="GO" id="GO:0006269">
    <property type="term" value="P:DNA replication, synthesis of primer"/>
    <property type="evidence" value="ECO:0007669"/>
    <property type="project" value="UniProtKB-KW"/>
</dbReference>
<dbReference type="Proteomes" id="UP000246230">
    <property type="component" value="Genome"/>
</dbReference>
<feature type="binding site" evidence="1">
    <location>
        <position position="203"/>
    </location>
    <ligand>
        <name>Mg(2+)</name>
        <dbReference type="ChEBI" id="CHEBI:18420"/>
        <label>1</label>
        <note>catalytic</note>
    </ligand>
</feature>
<feature type="binding site" evidence="1">
    <location>
        <position position="153"/>
    </location>
    <ligand>
        <name>Mg(2+)</name>
        <dbReference type="ChEBI" id="CHEBI:18420"/>
        <label>1</label>
        <note>catalytic</note>
    </ligand>
</feature>
<dbReference type="PROSITE" id="PS51199">
    <property type="entry name" value="SF4_HELICASE"/>
    <property type="match status" value="1"/>
</dbReference>
<dbReference type="Pfam" id="PF13155">
    <property type="entry name" value="Toprim_2"/>
    <property type="match status" value="1"/>
</dbReference>
<dbReference type="Gene3D" id="3.40.50.300">
    <property type="entry name" value="P-loop containing nucleotide triphosphate hydrolases"/>
    <property type="match status" value="1"/>
</dbReference>
<keyword evidence="1" id="KW-0547">Nucleotide-binding</keyword>
<dbReference type="SUPFAM" id="SSF56731">
    <property type="entry name" value="DNA primase core"/>
    <property type="match status" value="1"/>
</dbReference>
<dbReference type="GO" id="GO:0016787">
    <property type="term" value="F:hydrolase activity"/>
    <property type="evidence" value="ECO:0007669"/>
    <property type="project" value="UniProtKB-KW"/>
</dbReference>
<protein>
    <recommendedName>
        <fullName evidence="1">DNA helicase/primase</fullName>
        <ecNumber evidence="1">2.7.7.-</ecNumber>
        <ecNumber evidence="1">3.6.4.12</ecNumber>
    </recommendedName>
</protein>